<reference evidence="1" key="1">
    <citation type="submission" date="2021-02" db="EMBL/GenBank/DDBJ databases">
        <authorList>
            <person name="Dougan E. K."/>
            <person name="Rhodes N."/>
            <person name="Thang M."/>
            <person name="Chan C."/>
        </authorList>
    </citation>
    <scope>NUCLEOTIDE SEQUENCE</scope>
</reference>
<proteinExistence type="predicted"/>
<protein>
    <submittedName>
        <fullName evidence="1">Uncharacterized protein</fullName>
    </submittedName>
</protein>
<gene>
    <name evidence="1" type="ORF">SNEC2469_LOCUS3381</name>
</gene>
<feature type="non-terminal residue" evidence="1">
    <location>
        <position position="104"/>
    </location>
</feature>
<sequence>MTSGHLPASVVLSQRPRTNIYELPDASRDVLGEYIAILATPVPEATRQSTQYYQAVGQRTIMKRYDQVGGRMALFFDDGAVGGPSGWWLSQESAFGESCLLWCA</sequence>
<comment type="caution">
    <text evidence="1">The sequence shown here is derived from an EMBL/GenBank/DDBJ whole genome shotgun (WGS) entry which is preliminary data.</text>
</comment>
<dbReference type="OrthoDB" id="434263at2759"/>
<organism evidence="1 2">
    <name type="scientific">Symbiodinium necroappetens</name>
    <dbReference type="NCBI Taxonomy" id="1628268"/>
    <lineage>
        <taxon>Eukaryota</taxon>
        <taxon>Sar</taxon>
        <taxon>Alveolata</taxon>
        <taxon>Dinophyceae</taxon>
        <taxon>Suessiales</taxon>
        <taxon>Symbiodiniaceae</taxon>
        <taxon>Symbiodinium</taxon>
    </lineage>
</organism>
<name>A0A812KI95_9DINO</name>
<evidence type="ECO:0000313" key="1">
    <source>
        <dbReference type="EMBL" id="CAE7228468.1"/>
    </source>
</evidence>
<dbReference type="Proteomes" id="UP000601435">
    <property type="component" value="Unassembled WGS sequence"/>
</dbReference>
<evidence type="ECO:0000313" key="2">
    <source>
        <dbReference type="Proteomes" id="UP000601435"/>
    </source>
</evidence>
<dbReference type="EMBL" id="CAJNJA010007747">
    <property type="protein sequence ID" value="CAE7228468.1"/>
    <property type="molecule type" value="Genomic_DNA"/>
</dbReference>
<dbReference type="AlphaFoldDB" id="A0A812KI95"/>
<keyword evidence="2" id="KW-1185">Reference proteome</keyword>
<accession>A0A812KI95</accession>